<name>A0A0C3LGT7_9AGAM</name>
<evidence type="ECO:0000313" key="2">
    <source>
        <dbReference type="EMBL" id="KIO20672.1"/>
    </source>
</evidence>
<organism evidence="2 3">
    <name type="scientific">Tulasnella calospora MUT 4182</name>
    <dbReference type="NCBI Taxonomy" id="1051891"/>
    <lineage>
        <taxon>Eukaryota</taxon>
        <taxon>Fungi</taxon>
        <taxon>Dikarya</taxon>
        <taxon>Basidiomycota</taxon>
        <taxon>Agaricomycotina</taxon>
        <taxon>Agaricomycetes</taxon>
        <taxon>Cantharellales</taxon>
        <taxon>Tulasnellaceae</taxon>
        <taxon>Tulasnella</taxon>
    </lineage>
</organism>
<evidence type="ECO:0000313" key="3">
    <source>
        <dbReference type="Proteomes" id="UP000054248"/>
    </source>
</evidence>
<reference evidence="2 3" key="1">
    <citation type="submission" date="2014-04" db="EMBL/GenBank/DDBJ databases">
        <authorList>
            <consortium name="DOE Joint Genome Institute"/>
            <person name="Kuo A."/>
            <person name="Girlanda M."/>
            <person name="Perotto S."/>
            <person name="Kohler A."/>
            <person name="Nagy L.G."/>
            <person name="Floudas D."/>
            <person name="Copeland A."/>
            <person name="Barry K.W."/>
            <person name="Cichocki N."/>
            <person name="Veneault-Fourrey C."/>
            <person name="LaButti K."/>
            <person name="Lindquist E.A."/>
            <person name="Lipzen A."/>
            <person name="Lundell T."/>
            <person name="Morin E."/>
            <person name="Murat C."/>
            <person name="Sun H."/>
            <person name="Tunlid A."/>
            <person name="Henrissat B."/>
            <person name="Grigoriev I.V."/>
            <person name="Hibbett D.S."/>
            <person name="Martin F."/>
            <person name="Nordberg H.P."/>
            <person name="Cantor M.N."/>
            <person name="Hua S.X."/>
        </authorList>
    </citation>
    <scope>NUCLEOTIDE SEQUENCE [LARGE SCALE GENOMIC DNA]</scope>
    <source>
        <strain evidence="2 3">MUT 4182</strain>
    </source>
</reference>
<reference evidence="2" key="3">
    <citation type="submission" date="2015-02" db="EMBL/GenBank/DDBJ databases">
        <title>Evolutionary Origins and Diversification of the Mycorrhizal Mutualists.</title>
        <authorList>
            <consortium name="DOE Joint Genome Institute"/>
            <consortium name="Mycorrhizal Genomics Consortium"/>
            <person name="Kohler A."/>
            <person name="Kuo A."/>
            <person name="Nagy L.G."/>
            <person name="Floudas D."/>
            <person name="Copeland A."/>
            <person name="Barry K.W."/>
            <person name="Cichocki N."/>
            <person name="Veneault-Fourrey C."/>
            <person name="LaButti K."/>
            <person name="Lindquist E.A."/>
            <person name="Lipzen A."/>
            <person name="Lundell T."/>
            <person name="Morin E."/>
            <person name="Murat C."/>
            <person name="Riley R."/>
            <person name="Ohm R."/>
            <person name="Sun H."/>
            <person name="Tunlid A."/>
            <person name="Henrissat B."/>
            <person name="Grigoriev I.V."/>
            <person name="Hibbett D.S."/>
            <person name="Martin F."/>
        </authorList>
    </citation>
    <scope>NUCLEOTIDE SEQUENCE</scope>
    <source>
        <strain evidence="2">MUT 4182</strain>
    </source>
</reference>
<dbReference type="Proteomes" id="UP000054248">
    <property type="component" value="Unassembled WGS sequence"/>
</dbReference>
<accession>A0A0C3LGT7</accession>
<protein>
    <submittedName>
        <fullName evidence="2">Uncharacterized protein</fullName>
    </submittedName>
</protein>
<gene>
    <name evidence="2" type="ORF">M407DRAFT_245730</name>
    <name evidence="1" type="ORF">M407DRAFT_246846</name>
</gene>
<dbReference type="AlphaFoldDB" id="A0A0C3LGT7"/>
<reference evidence="3" key="2">
    <citation type="submission" date="2015-01" db="EMBL/GenBank/DDBJ databases">
        <title>Evolutionary Origins and Diversification of the Mycorrhizal Mutualists.</title>
        <authorList>
            <consortium name="DOE Joint Genome Institute"/>
            <consortium name="Mycorrhizal Genomics Consortium"/>
            <person name="Kohler A."/>
            <person name="Kuo A."/>
            <person name="Nagy L.G."/>
            <person name="Floudas D."/>
            <person name="Copeland A."/>
            <person name="Barry K.W."/>
            <person name="Cichocki N."/>
            <person name="Veneault-Fourrey C."/>
            <person name="LaButti K."/>
            <person name="Lindquist E.A."/>
            <person name="Lipzen A."/>
            <person name="Lundell T."/>
            <person name="Morin E."/>
            <person name="Murat C."/>
            <person name="Riley R."/>
            <person name="Ohm R."/>
            <person name="Sun H."/>
            <person name="Tunlid A."/>
            <person name="Henrissat B."/>
            <person name="Grigoriev I.V."/>
            <person name="Hibbett D.S."/>
            <person name="Martin F."/>
        </authorList>
    </citation>
    <scope>NUCLEOTIDE SEQUENCE [LARGE SCALE GENOMIC DNA]</scope>
    <source>
        <strain evidence="3">MUT 4182</strain>
    </source>
</reference>
<dbReference type="EMBL" id="KN823166">
    <property type="protein sequence ID" value="KIO20672.1"/>
    <property type="molecule type" value="Genomic_DNA"/>
</dbReference>
<dbReference type="EMBL" id="KN823429">
    <property type="protein sequence ID" value="KIO17118.1"/>
    <property type="molecule type" value="Genomic_DNA"/>
</dbReference>
<keyword evidence="3" id="KW-1185">Reference proteome</keyword>
<dbReference type="HOGENOM" id="CLU_2851371_0_0_1"/>
<proteinExistence type="predicted"/>
<sequence length="65" mass="7258">MITLTEVCAAWYPRVLCSGIASGSMRGPPFSLLPPLPYLIQVHTDFYSSQDSVSFDVWNATSRNY</sequence>
<evidence type="ECO:0000313" key="1">
    <source>
        <dbReference type="EMBL" id="KIO17118.1"/>
    </source>
</evidence>